<dbReference type="InterPro" id="IPR007329">
    <property type="entry name" value="FMN-bd"/>
</dbReference>
<feature type="chain" id="PRO_5039652094" evidence="1">
    <location>
        <begin position="20"/>
        <end position="246"/>
    </location>
</feature>
<evidence type="ECO:0000313" key="3">
    <source>
        <dbReference type="EMBL" id="TCQ02631.1"/>
    </source>
</evidence>
<dbReference type="OrthoDB" id="45418at2"/>
<reference evidence="3 4" key="1">
    <citation type="submission" date="2019-03" db="EMBL/GenBank/DDBJ databases">
        <title>Genomic Encyclopedia of Type Strains, Phase IV (KMG-IV): sequencing the most valuable type-strain genomes for metagenomic binning, comparative biology and taxonomic classification.</title>
        <authorList>
            <person name="Goeker M."/>
        </authorList>
    </citation>
    <scope>NUCLEOTIDE SEQUENCE [LARGE SCALE GENOMIC DNA]</scope>
    <source>
        <strain evidence="3 4">DSM 100013</strain>
    </source>
</reference>
<protein>
    <submittedName>
        <fullName evidence="3">Uncharacterized protein with FMN-binding domain</fullName>
    </submittedName>
</protein>
<evidence type="ECO:0000256" key="1">
    <source>
        <dbReference type="SAM" id="SignalP"/>
    </source>
</evidence>
<dbReference type="Pfam" id="PF04205">
    <property type="entry name" value="FMN_bind"/>
    <property type="match status" value="2"/>
</dbReference>
<proteinExistence type="predicted"/>
<dbReference type="SMART" id="SM00900">
    <property type="entry name" value="FMN_bind"/>
    <property type="match status" value="2"/>
</dbReference>
<feature type="domain" description="FMN-binding" evidence="2">
    <location>
        <begin position="53"/>
        <end position="133"/>
    </location>
</feature>
<dbReference type="GO" id="GO:0016020">
    <property type="term" value="C:membrane"/>
    <property type="evidence" value="ECO:0007669"/>
    <property type="project" value="InterPro"/>
</dbReference>
<gene>
    <name evidence="3" type="ORF">EDD79_101446</name>
</gene>
<dbReference type="PROSITE" id="PS51257">
    <property type="entry name" value="PROKAR_LIPOPROTEIN"/>
    <property type="match status" value="1"/>
</dbReference>
<keyword evidence="1" id="KW-0732">Signal</keyword>
<name>A0A4R2THG4_9FIRM</name>
<evidence type="ECO:0000259" key="2">
    <source>
        <dbReference type="SMART" id="SM00900"/>
    </source>
</evidence>
<accession>A0A4R2THG4</accession>
<dbReference type="EMBL" id="SLYC01000014">
    <property type="protein sequence ID" value="TCQ02631.1"/>
    <property type="molecule type" value="Genomic_DNA"/>
</dbReference>
<dbReference type="RefSeq" id="WP_132848354.1">
    <property type="nucleotide sequence ID" value="NZ_CP058648.1"/>
</dbReference>
<organism evidence="3 4">
    <name type="scientific">Serpentinicella alkaliphila</name>
    <dbReference type="NCBI Taxonomy" id="1734049"/>
    <lineage>
        <taxon>Bacteria</taxon>
        <taxon>Bacillati</taxon>
        <taxon>Bacillota</taxon>
        <taxon>Clostridia</taxon>
        <taxon>Peptostreptococcales</taxon>
        <taxon>Natronincolaceae</taxon>
        <taxon>Serpentinicella</taxon>
    </lineage>
</organism>
<dbReference type="Gene3D" id="3.90.1010.20">
    <property type="match status" value="2"/>
</dbReference>
<sequence>MKKIIALVLAMVTMLAVVGCTKTEQPSTNAPTPTTNKYNDGTYVAFGNGTDKGYGMVEVTIENDVIVDVQVTEFNGIGVEKGEAYTYEAFHTAKAEMPGRFVEANGTDVETVSGATGSSSNWILAVERALEKALVEPASATTLFNGTFYGVSDATDKGRSVALVTIEDDKIVEVKLLATTFTKDDVPKEVFKNEEYPYATFHEAAVEMAARFVEANGPEVDTFTGATGSSVQWKQAVERALEKATR</sequence>
<keyword evidence="4" id="KW-1185">Reference proteome</keyword>
<dbReference type="AlphaFoldDB" id="A0A4R2THG4"/>
<dbReference type="GO" id="GO:0010181">
    <property type="term" value="F:FMN binding"/>
    <property type="evidence" value="ECO:0007669"/>
    <property type="project" value="InterPro"/>
</dbReference>
<dbReference type="Proteomes" id="UP000295504">
    <property type="component" value="Unassembled WGS sequence"/>
</dbReference>
<feature type="signal peptide" evidence="1">
    <location>
        <begin position="1"/>
        <end position="19"/>
    </location>
</feature>
<comment type="caution">
    <text evidence="3">The sequence shown here is derived from an EMBL/GenBank/DDBJ whole genome shotgun (WGS) entry which is preliminary data.</text>
</comment>
<feature type="domain" description="FMN-binding" evidence="2">
    <location>
        <begin position="155"/>
        <end position="244"/>
    </location>
</feature>
<evidence type="ECO:0000313" key="4">
    <source>
        <dbReference type="Proteomes" id="UP000295504"/>
    </source>
</evidence>